<dbReference type="Ensembl" id="ENSLACT00000009821.1">
    <property type="protein sequence ID" value="ENSLACP00000009746.1"/>
    <property type="gene ID" value="ENSLACG00000008592.1"/>
</dbReference>
<accession>H3AJC5</accession>
<sequence>NPVRRDYTFYSTRHALYSRIDLFLISNSLIHTPRHCMIKTMTILDHVPVELVVGLEPPKLKFQTWRLNTSVLQNKQFCASLQQHLSMFLELNKNSEARRESKWEACKAFIRGHAISFAPFQKKARKKETESLEKDIKELEMMHVATQSPETLNKLVAKKYALNTLYTAQAEYALFYTRCLYYEQGKKGSRLLAYWIKQQETERAIPGVNNQHQQLVSNPEDINGAFTTFYHLGDLKLPRLTPQEAAELDNPITLVEVQSAIQSLKPNKLP</sequence>
<reference evidence="1" key="3">
    <citation type="submission" date="2025-09" db="UniProtKB">
        <authorList>
            <consortium name="Ensembl"/>
        </authorList>
    </citation>
    <scope>IDENTIFICATION</scope>
</reference>
<dbReference type="EMBL" id="AFYH01205687">
    <property type="status" value="NOT_ANNOTATED_CDS"/>
    <property type="molecule type" value="Genomic_DNA"/>
</dbReference>
<dbReference type="HOGENOM" id="CLU_000680_2_1_1"/>
<dbReference type="Proteomes" id="UP000008672">
    <property type="component" value="Unassembled WGS sequence"/>
</dbReference>
<reference evidence="2" key="1">
    <citation type="submission" date="2011-08" db="EMBL/GenBank/DDBJ databases">
        <title>The draft genome of Latimeria chalumnae.</title>
        <authorList>
            <person name="Di Palma F."/>
            <person name="Alfoldi J."/>
            <person name="Johnson J."/>
            <person name="Berlin A."/>
            <person name="Gnerre S."/>
            <person name="Jaffe D."/>
            <person name="MacCallum I."/>
            <person name="Young S."/>
            <person name="Walker B.J."/>
            <person name="Lander E."/>
            <person name="Lindblad-Toh K."/>
        </authorList>
    </citation>
    <scope>NUCLEOTIDE SEQUENCE [LARGE SCALE GENOMIC DNA]</scope>
    <source>
        <strain evidence="2">Wild caught</strain>
    </source>
</reference>
<evidence type="ECO:0000313" key="1">
    <source>
        <dbReference type="Ensembl" id="ENSLACP00000009746.1"/>
    </source>
</evidence>
<dbReference type="AlphaFoldDB" id="H3AJC5"/>
<dbReference type="Gene3D" id="3.60.10.10">
    <property type="entry name" value="Endonuclease/exonuclease/phosphatase"/>
    <property type="match status" value="1"/>
</dbReference>
<protein>
    <submittedName>
        <fullName evidence="1">Uncharacterized protein</fullName>
    </submittedName>
</protein>
<dbReference type="STRING" id="7897.ENSLACP00000009746"/>
<name>H3AJC5_LATCH</name>
<keyword evidence="2" id="KW-1185">Reference proteome</keyword>
<dbReference type="InParanoid" id="H3AJC5"/>
<organism evidence="1 2">
    <name type="scientific">Latimeria chalumnae</name>
    <name type="common">Coelacanth</name>
    <dbReference type="NCBI Taxonomy" id="7897"/>
    <lineage>
        <taxon>Eukaryota</taxon>
        <taxon>Metazoa</taxon>
        <taxon>Chordata</taxon>
        <taxon>Craniata</taxon>
        <taxon>Vertebrata</taxon>
        <taxon>Euteleostomi</taxon>
        <taxon>Coelacanthiformes</taxon>
        <taxon>Coelacanthidae</taxon>
        <taxon>Latimeria</taxon>
    </lineage>
</organism>
<reference evidence="1" key="2">
    <citation type="submission" date="2025-08" db="UniProtKB">
        <authorList>
            <consortium name="Ensembl"/>
        </authorList>
    </citation>
    <scope>IDENTIFICATION</scope>
</reference>
<proteinExistence type="predicted"/>
<dbReference type="SUPFAM" id="SSF56219">
    <property type="entry name" value="DNase I-like"/>
    <property type="match status" value="1"/>
</dbReference>
<evidence type="ECO:0000313" key="2">
    <source>
        <dbReference type="Proteomes" id="UP000008672"/>
    </source>
</evidence>
<dbReference type="PANTHER" id="PTHR19446">
    <property type="entry name" value="REVERSE TRANSCRIPTASES"/>
    <property type="match status" value="1"/>
</dbReference>
<dbReference type="InterPro" id="IPR036691">
    <property type="entry name" value="Endo/exonu/phosph_ase_sf"/>
</dbReference>
<dbReference type="GeneTree" id="ENSGT00940000164698"/>